<name>A0A1Q9LJ67_9PSEU</name>
<sequence length="199" mass="19648">MIRRRVVPALASVAIAIGSLSACGSDSGSGSGGSAGPASDPAVAWMDKVCGSLAAGGKQLSEIPSVDPTDPSKAKAGLVTFLTNLSTALGSVSTSIKDAGVPPVADGQATVDKAQATIDGARTSLDSAKTRLEAVSATDPVAFTNALQEISPSLSAFSNTEGPLKDLKANPELNEAFGKTPACKQVDSGTGSDSSAPTS</sequence>
<feature type="signal peptide" evidence="2">
    <location>
        <begin position="1"/>
        <end position="24"/>
    </location>
</feature>
<dbReference type="AlphaFoldDB" id="A0A1Q9LJ67"/>
<dbReference type="PROSITE" id="PS51257">
    <property type="entry name" value="PROKAR_LIPOPROTEIN"/>
    <property type="match status" value="1"/>
</dbReference>
<keyword evidence="2" id="KW-0732">Signal</keyword>
<evidence type="ECO:0008006" key="5">
    <source>
        <dbReference type="Google" id="ProtNLM"/>
    </source>
</evidence>
<gene>
    <name evidence="3" type="ORF">BJP25_22330</name>
</gene>
<dbReference type="Proteomes" id="UP000186040">
    <property type="component" value="Unassembled WGS sequence"/>
</dbReference>
<feature type="compositionally biased region" description="Polar residues" evidence="1">
    <location>
        <begin position="187"/>
        <end position="199"/>
    </location>
</feature>
<proteinExistence type="predicted"/>
<protein>
    <recommendedName>
        <fullName evidence="5">Small secreted protein</fullName>
    </recommendedName>
</protein>
<comment type="caution">
    <text evidence="3">The sequence shown here is derived from an EMBL/GenBank/DDBJ whole genome shotgun (WGS) entry which is preliminary data.</text>
</comment>
<evidence type="ECO:0000313" key="4">
    <source>
        <dbReference type="Proteomes" id="UP000186040"/>
    </source>
</evidence>
<evidence type="ECO:0000256" key="2">
    <source>
        <dbReference type="SAM" id="SignalP"/>
    </source>
</evidence>
<evidence type="ECO:0000313" key="3">
    <source>
        <dbReference type="EMBL" id="OLR92091.1"/>
    </source>
</evidence>
<dbReference type="RefSeq" id="WP_075975977.1">
    <property type="nucleotide sequence ID" value="NZ_MKQR01000017.1"/>
</dbReference>
<dbReference type="EMBL" id="MKQR01000017">
    <property type="protein sequence ID" value="OLR92091.1"/>
    <property type="molecule type" value="Genomic_DNA"/>
</dbReference>
<dbReference type="OrthoDB" id="4202326at2"/>
<dbReference type="STRING" id="1193682.BJP25_22330"/>
<reference evidence="3 4" key="1">
    <citation type="submission" date="2016-10" db="EMBL/GenBank/DDBJ databases">
        <title>The Draft Genome Sequence of Actinokineospora bangkokensis 44EHWT reveals the biosynthetic pathway of antifungal compounds Thailandins with unusual extender unit butylmalonyl-CoA.</title>
        <authorList>
            <person name="Greule A."/>
            <person name="Intra B."/>
            <person name="Flemming S."/>
            <person name="Rommel M.G."/>
            <person name="Panbangred W."/>
            <person name="Bechthold A."/>
        </authorList>
    </citation>
    <scope>NUCLEOTIDE SEQUENCE [LARGE SCALE GENOMIC DNA]</scope>
    <source>
        <strain evidence="3 4">44EHW</strain>
    </source>
</reference>
<feature type="chain" id="PRO_5012773865" description="Small secreted protein" evidence="2">
    <location>
        <begin position="25"/>
        <end position="199"/>
    </location>
</feature>
<feature type="region of interest" description="Disordered" evidence="1">
    <location>
        <begin position="178"/>
        <end position="199"/>
    </location>
</feature>
<accession>A0A1Q9LJ67</accession>
<organism evidence="3 4">
    <name type="scientific">Actinokineospora bangkokensis</name>
    <dbReference type="NCBI Taxonomy" id="1193682"/>
    <lineage>
        <taxon>Bacteria</taxon>
        <taxon>Bacillati</taxon>
        <taxon>Actinomycetota</taxon>
        <taxon>Actinomycetes</taxon>
        <taxon>Pseudonocardiales</taxon>
        <taxon>Pseudonocardiaceae</taxon>
        <taxon>Actinokineospora</taxon>
    </lineage>
</organism>
<evidence type="ECO:0000256" key="1">
    <source>
        <dbReference type="SAM" id="MobiDB-lite"/>
    </source>
</evidence>
<keyword evidence="4" id="KW-1185">Reference proteome</keyword>